<name>A0ABP7WYW1_9ACTN</name>
<evidence type="ECO:0000256" key="1">
    <source>
        <dbReference type="ARBA" id="ARBA00004651"/>
    </source>
</evidence>
<keyword evidence="2" id="KW-1003">Cell membrane</keyword>
<dbReference type="InterPro" id="IPR050297">
    <property type="entry name" value="LipidA_mod_glycosyltrf_83"/>
</dbReference>
<dbReference type="InterPro" id="IPR038731">
    <property type="entry name" value="RgtA/B/C-like"/>
</dbReference>
<dbReference type="PANTHER" id="PTHR33908:SF3">
    <property type="entry name" value="UNDECAPRENYL PHOSPHATE-ALPHA-4-AMINO-4-DEOXY-L-ARABINOSE ARABINOSYL TRANSFERASE"/>
    <property type="match status" value="1"/>
</dbReference>
<keyword evidence="5 8" id="KW-0812">Transmembrane</keyword>
<evidence type="ECO:0000256" key="4">
    <source>
        <dbReference type="ARBA" id="ARBA00022679"/>
    </source>
</evidence>
<evidence type="ECO:0000256" key="8">
    <source>
        <dbReference type="SAM" id="Phobius"/>
    </source>
</evidence>
<evidence type="ECO:0000313" key="10">
    <source>
        <dbReference type="EMBL" id="GAA4099600.1"/>
    </source>
</evidence>
<feature type="transmembrane region" description="Helical" evidence="8">
    <location>
        <begin position="236"/>
        <end position="260"/>
    </location>
</feature>
<dbReference type="Pfam" id="PF13231">
    <property type="entry name" value="PMT_2"/>
    <property type="match status" value="1"/>
</dbReference>
<protein>
    <recommendedName>
        <fullName evidence="9">Glycosyltransferase RgtA/B/C/D-like domain-containing protein</fullName>
    </recommendedName>
</protein>
<comment type="subcellular location">
    <subcellularLocation>
        <location evidence="1">Cell membrane</location>
        <topology evidence="1">Multi-pass membrane protein</topology>
    </subcellularLocation>
</comment>
<dbReference type="EMBL" id="BAAAZG010000059">
    <property type="protein sequence ID" value="GAA4099600.1"/>
    <property type="molecule type" value="Genomic_DNA"/>
</dbReference>
<dbReference type="PANTHER" id="PTHR33908">
    <property type="entry name" value="MANNOSYLTRANSFERASE YKCB-RELATED"/>
    <property type="match status" value="1"/>
</dbReference>
<proteinExistence type="predicted"/>
<organism evidence="10 11">
    <name type="scientific">Actinomadura miaoliensis</name>
    <dbReference type="NCBI Taxonomy" id="430685"/>
    <lineage>
        <taxon>Bacteria</taxon>
        <taxon>Bacillati</taxon>
        <taxon>Actinomycetota</taxon>
        <taxon>Actinomycetes</taxon>
        <taxon>Streptosporangiales</taxon>
        <taxon>Thermomonosporaceae</taxon>
        <taxon>Actinomadura</taxon>
    </lineage>
</organism>
<evidence type="ECO:0000256" key="6">
    <source>
        <dbReference type="ARBA" id="ARBA00022989"/>
    </source>
</evidence>
<evidence type="ECO:0000313" key="11">
    <source>
        <dbReference type="Proteomes" id="UP001500683"/>
    </source>
</evidence>
<evidence type="ECO:0000259" key="9">
    <source>
        <dbReference type="Pfam" id="PF13231"/>
    </source>
</evidence>
<keyword evidence="4" id="KW-0808">Transferase</keyword>
<keyword evidence="7 8" id="KW-0472">Membrane</keyword>
<feature type="transmembrane region" description="Helical" evidence="8">
    <location>
        <begin position="74"/>
        <end position="91"/>
    </location>
</feature>
<feature type="domain" description="Glycosyltransferase RgtA/B/C/D-like" evidence="9">
    <location>
        <begin position="56"/>
        <end position="190"/>
    </location>
</feature>
<accession>A0ABP7WYW1</accession>
<feature type="transmembrane region" description="Helical" evidence="8">
    <location>
        <begin position="326"/>
        <end position="344"/>
    </location>
</feature>
<evidence type="ECO:0000256" key="7">
    <source>
        <dbReference type="ARBA" id="ARBA00023136"/>
    </source>
</evidence>
<dbReference type="Proteomes" id="UP001500683">
    <property type="component" value="Unassembled WGS sequence"/>
</dbReference>
<sequence>MPLLPALVALAVTLAGIGGPSFWLDESATVSLAGRPVADMLRVFDDLDLVHAPYYLIMRPWAAVFGTGEVSLRLPSALATAAAAAGVAVLGRRCHGPLAGLLAGLAYAGGVTVSRYGQEARSYAMVAAAAVLASYLLVRAVQRDARRPWLWFAGYAPAVVLLGLLNLDAVLLVPAHAVTLLAARPGLARPGRVWAGWSAAVGVAALPLVPFGLAASGQKVQIDWLRTPTWHTVQKLPEFLASGRWLVAPVLALAVAGAVAGRRSRGTASLTALAMPWLVLPPAVLVLVSLVSDPMYTERYVFFCVPALALLTGAGLARLGTLARPAAGAAAVTAAVAVVAAVSVPEHVAIRKQDSRLDDFRAAAQAVRDHGRDGDAIVYLAGIARWGAAAYPGTFGRLRDIGQAQSPVRAENLKGRDLLPREIRGSLIRSQRVWVMRTRSIVTHQGDVVWRREQMVLTTGPWRVAGEWRFRGGMLTLLERTGPYRTST</sequence>
<comment type="caution">
    <text evidence="10">The sequence shown here is derived from an EMBL/GenBank/DDBJ whole genome shotgun (WGS) entry which is preliminary data.</text>
</comment>
<feature type="transmembrane region" description="Helical" evidence="8">
    <location>
        <begin position="300"/>
        <end position="320"/>
    </location>
</feature>
<gene>
    <name evidence="10" type="ORF">GCM10022214_75790</name>
</gene>
<feature type="transmembrane region" description="Helical" evidence="8">
    <location>
        <begin position="266"/>
        <end position="288"/>
    </location>
</feature>
<evidence type="ECO:0000256" key="2">
    <source>
        <dbReference type="ARBA" id="ARBA00022475"/>
    </source>
</evidence>
<feature type="transmembrane region" description="Helical" evidence="8">
    <location>
        <begin position="98"/>
        <end position="116"/>
    </location>
</feature>
<reference evidence="11" key="1">
    <citation type="journal article" date="2019" name="Int. J. Syst. Evol. Microbiol.">
        <title>The Global Catalogue of Microorganisms (GCM) 10K type strain sequencing project: providing services to taxonomists for standard genome sequencing and annotation.</title>
        <authorList>
            <consortium name="The Broad Institute Genomics Platform"/>
            <consortium name="The Broad Institute Genome Sequencing Center for Infectious Disease"/>
            <person name="Wu L."/>
            <person name="Ma J."/>
        </authorList>
    </citation>
    <scope>NUCLEOTIDE SEQUENCE [LARGE SCALE GENOMIC DNA]</scope>
    <source>
        <strain evidence="11">JCM 16702</strain>
    </source>
</reference>
<keyword evidence="6 8" id="KW-1133">Transmembrane helix</keyword>
<keyword evidence="11" id="KW-1185">Reference proteome</keyword>
<feature type="transmembrane region" description="Helical" evidence="8">
    <location>
        <begin position="150"/>
        <end position="173"/>
    </location>
</feature>
<evidence type="ECO:0000256" key="5">
    <source>
        <dbReference type="ARBA" id="ARBA00022692"/>
    </source>
</evidence>
<keyword evidence="3" id="KW-0328">Glycosyltransferase</keyword>
<feature type="transmembrane region" description="Helical" evidence="8">
    <location>
        <begin position="193"/>
        <end position="215"/>
    </location>
</feature>
<evidence type="ECO:0000256" key="3">
    <source>
        <dbReference type="ARBA" id="ARBA00022676"/>
    </source>
</evidence>
<feature type="transmembrane region" description="Helical" evidence="8">
    <location>
        <begin position="122"/>
        <end position="138"/>
    </location>
</feature>